<dbReference type="GO" id="GO:0046523">
    <property type="term" value="F:S-methyl-5-thioribose-1-phosphate isomerase activity"/>
    <property type="evidence" value="ECO:0007669"/>
    <property type="project" value="UniProtKB-UniRule"/>
</dbReference>
<feature type="binding site" evidence="5">
    <location>
        <position position="215"/>
    </location>
    <ligand>
        <name>substrate</name>
    </ligand>
</feature>
<dbReference type="EC" id="5.3.1.23" evidence="5"/>
<evidence type="ECO:0000256" key="4">
    <source>
        <dbReference type="ARBA" id="ARBA00058145"/>
    </source>
</evidence>
<gene>
    <name evidence="5" type="primary">mtnA</name>
    <name evidence="6" type="ORF">SAMN05192568_103947</name>
</gene>
<dbReference type="Proteomes" id="UP000199048">
    <property type="component" value="Unassembled WGS sequence"/>
</dbReference>
<dbReference type="Pfam" id="PF01008">
    <property type="entry name" value="IF-2B"/>
    <property type="match status" value="1"/>
</dbReference>
<dbReference type="NCBIfam" id="NF004326">
    <property type="entry name" value="PRK05720.1"/>
    <property type="match status" value="1"/>
</dbReference>
<comment type="catalytic activity">
    <reaction evidence="3">
        <text>5-(methylsulfanyl)-alpha-D-ribose 1-phosphate = 5-(methylsulfanyl)-D-ribulose 1-phosphate</text>
        <dbReference type="Rhea" id="RHEA:19989"/>
        <dbReference type="ChEBI" id="CHEBI:58533"/>
        <dbReference type="ChEBI" id="CHEBI:58548"/>
        <dbReference type="EC" id="5.3.1.23"/>
    </reaction>
    <physiologicalReaction direction="left-to-right" evidence="3">
        <dbReference type="Rhea" id="RHEA:19990"/>
    </physiologicalReaction>
</comment>
<feature type="active site" description="Proton donor" evidence="5">
    <location>
        <position position="256"/>
    </location>
</feature>
<comment type="function">
    <text evidence="4">Catalyzes the interconversion of methylthioribose-1-phosphate (MTR-1-P) into methylthioribulose-1-phosphate (MTRu-1-P). Also catalyzes the interconversion of 5-deoxyribose 1-phosphate and 5-deoxyribulose 1-phosphate. Part of a bifunctional DHAP-shunt salvage pathway for SAM by-products.</text>
</comment>
<reference evidence="7" key="1">
    <citation type="submission" date="2016-10" db="EMBL/GenBank/DDBJ databases">
        <authorList>
            <person name="Varghese N."/>
            <person name="Submissions S."/>
        </authorList>
    </citation>
    <scope>NUCLEOTIDE SEQUENCE [LARGE SCALE GENOMIC DNA]</scope>
    <source>
        <strain evidence="7">BL36</strain>
    </source>
</reference>
<dbReference type="UniPathway" id="UPA00904">
    <property type="reaction ID" value="UER00874"/>
</dbReference>
<dbReference type="Gene3D" id="1.20.120.420">
    <property type="entry name" value="translation initiation factor eif-2b, domain 1"/>
    <property type="match status" value="1"/>
</dbReference>
<dbReference type="PANTHER" id="PTHR43475:SF1">
    <property type="entry name" value="METHYLTHIORIBOSE-1-PHOSPHATE ISOMERASE"/>
    <property type="match status" value="1"/>
</dbReference>
<protein>
    <recommendedName>
        <fullName evidence="5">Methylthioribose-1-phosphate isomerase</fullName>
        <shortName evidence="5">M1Pi</shortName>
        <shortName evidence="5">MTR-1-P isomerase</shortName>
        <ecNumber evidence="5">5.3.1.23</ecNumber>
    </recommendedName>
    <alternativeName>
        <fullName evidence="5">S-methyl-5-thioribose-1-phosphate isomerase</fullName>
    </alternativeName>
</protein>
<keyword evidence="5" id="KW-0028">Amino-acid biosynthesis</keyword>
<dbReference type="NCBIfam" id="TIGR00512">
    <property type="entry name" value="salvage_mtnA"/>
    <property type="match status" value="1"/>
</dbReference>
<dbReference type="NCBIfam" id="TIGR00524">
    <property type="entry name" value="eIF-2B_rel"/>
    <property type="match status" value="1"/>
</dbReference>
<dbReference type="InterPro" id="IPR011559">
    <property type="entry name" value="Initiation_fac_2B_a/b/d"/>
</dbReference>
<keyword evidence="1 5" id="KW-0413">Isomerase</keyword>
<dbReference type="SUPFAM" id="SSF100950">
    <property type="entry name" value="NagB/RpiA/CoA transferase-like"/>
    <property type="match status" value="1"/>
</dbReference>
<evidence type="ECO:0000256" key="2">
    <source>
        <dbReference type="ARBA" id="ARBA00050906"/>
    </source>
</evidence>
<evidence type="ECO:0000313" key="7">
    <source>
        <dbReference type="Proteomes" id="UP000199048"/>
    </source>
</evidence>
<dbReference type="InterPro" id="IPR005251">
    <property type="entry name" value="IF-M1Pi"/>
</dbReference>
<feature type="binding site" evidence="5">
    <location>
        <position position="103"/>
    </location>
    <ligand>
        <name>substrate</name>
    </ligand>
</feature>
<feature type="binding site" evidence="5">
    <location>
        <begin position="66"/>
        <end position="68"/>
    </location>
    <ligand>
        <name>substrate</name>
    </ligand>
</feature>
<dbReference type="HAMAP" id="MF_01678">
    <property type="entry name" value="Salvage_MtnA"/>
    <property type="match status" value="1"/>
</dbReference>
<evidence type="ECO:0000256" key="1">
    <source>
        <dbReference type="ARBA" id="ARBA00023235"/>
    </source>
</evidence>
<dbReference type="InterPro" id="IPR037171">
    <property type="entry name" value="NagB/RpiA_transferase-like"/>
</dbReference>
<comment type="catalytic activity">
    <reaction evidence="2">
        <text>5-deoxy-alpha-D-ribose 1-phosphate = 5-deoxy-D-ribulose 1-phosphate</text>
        <dbReference type="Rhea" id="RHEA:61296"/>
        <dbReference type="ChEBI" id="CHEBI:58749"/>
        <dbReference type="ChEBI" id="CHEBI:144504"/>
    </reaction>
    <physiologicalReaction direction="left-to-right" evidence="2">
        <dbReference type="Rhea" id="RHEA:61297"/>
    </physiologicalReaction>
</comment>
<dbReference type="FunFam" id="3.40.50.10470:FF:000006">
    <property type="entry name" value="Methylthioribose-1-phosphate isomerase"/>
    <property type="match status" value="1"/>
</dbReference>
<evidence type="ECO:0000256" key="5">
    <source>
        <dbReference type="HAMAP-Rule" id="MF_01678"/>
    </source>
</evidence>
<dbReference type="InterPro" id="IPR000649">
    <property type="entry name" value="IF-2B-related"/>
</dbReference>
<name>A0A1I4S315_9HYPH</name>
<dbReference type="InterPro" id="IPR027363">
    <property type="entry name" value="M1Pi_N"/>
</dbReference>
<keyword evidence="5" id="KW-0486">Methionine biosynthesis</keyword>
<dbReference type="Gene3D" id="3.40.50.10470">
    <property type="entry name" value="Translation initiation factor eif-2b, domain 2"/>
    <property type="match status" value="1"/>
</dbReference>
<dbReference type="EMBL" id="FOTK01000039">
    <property type="protein sequence ID" value="SFM58791.1"/>
    <property type="molecule type" value="Genomic_DNA"/>
</dbReference>
<feature type="binding site" evidence="5">
    <location>
        <begin position="266"/>
        <end position="267"/>
    </location>
    <ligand>
        <name>substrate</name>
    </ligand>
</feature>
<dbReference type="STRING" id="582667.SAMN05192568_103947"/>
<evidence type="ECO:0000256" key="3">
    <source>
        <dbReference type="ARBA" id="ARBA00051169"/>
    </source>
</evidence>
<sequence length="379" mass="40279">MVQKPPRYGTETAMNIDGTPYRTIFPDPDGVSVQVIDQTRLPFAFELKRLATLDDAALAIRTMIVRGAPLIGVTAAYGLALAMRADPSMEGIDRAVATLAATRPTAINLRWALDRVAGNLRQIQPAERFARAFAEAGRIAEEDVASCRSIGAHGGQIIADLHAAHGGRPVTVLTHCNAGWLATVDWGTALAPIYAAHERGVPVHVLVDETRPRSQGAALTAFELNGHGVPHTVIADNAGGHLMQHGGVDLCIVGSDRTTAAGDVCNKIGTYLKALAAHDNRVPFYAALPFSTIDWTLHDGVKEIPIEERDGREVTHMTGRLADGGFATIEVVSPGSPVANPAFDVTPARLVTGIITERGICAASEEGLYGLYPERRKAA</sequence>
<accession>A0A1I4S315</accession>
<organism evidence="6 7">
    <name type="scientific">Methylobacterium pseudosasicola</name>
    <dbReference type="NCBI Taxonomy" id="582667"/>
    <lineage>
        <taxon>Bacteria</taxon>
        <taxon>Pseudomonadati</taxon>
        <taxon>Pseudomonadota</taxon>
        <taxon>Alphaproteobacteria</taxon>
        <taxon>Hyphomicrobiales</taxon>
        <taxon>Methylobacteriaceae</taxon>
        <taxon>Methylobacterium</taxon>
    </lineage>
</organism>
<evidence type="ECO:0000313" key="6">
    <source>
        <dbReference type="EMBL" id="SFM58791.1"/>
    </source>
</evidence>
<comment type="similarity">
    <text evidence="5">Belongs to the EIF-2B alpha/beta/delta subunits family. MtnA subfamily.</text>
</comment>
<dbReference type="PANTHER" id="PTHR43475">
    <property type="entry name" value="METHYLTHIORIBOSE-1-PHOSPHATE ISOMERASE"/>
    <property type="match status" value="1"/>
</dbReference>
<comment type="pathway">
    <text evidence="5">Amino-acid biosynthesis; L-methionine biosynthesis via salvage pathway; L-methionine from S-methyl-5-thio-alpha-D-ribose 1-phosphate: step 1/6.</text>
</comment>
<feature type="site" description="Transition state stabilizer" evidence="5">
    <location>
        <position position="176"/>
    </location>
</feature>
<dbReference type="InterPro" id="IPR042529">
    <property type="entry name" value="IF_2B-like_C"/>
</dbReference>
<dbReference type="GO" id="GO:0019509">
    <property type="term" value="P:L-methionine salvage from methylthioadenosine"/>
    <property type="evidence" value="ECO:0007669"/>
    <property type="project" value="UniProtKB-UniRule"/>
</dbReference>
<keyword evidence="7" id="KW-1185">Reference proteome</keyword>
<dbReference type="AlphaFoldDB" id="A0A1I4S315"/>
<proteinExistence type="inferred from homology"/>